<evidence type="ECO:0000313" key="3">
    <source>
        <dbReference type="Proteomes" id="UP000249497"/>
    </source>
</evidence>
<keyword evidence="3" id="KW-1185">Reference proteome</keyword>
<evidence type="ECO:0000313" key="2">
    <source>
        <dbReference type="EMBL" id="RAH80737.1"/>
    </source>
</evidence>
<protein>
    <submittedName>
        <fullName evidence="2">Uncharacterized protein</fullName>
    </submittedName>
</protein>
<sequence>MLLLFPSTSTSLYSARHLVLQFANRSPPHLGYIDSDMHKGEGEKNKNPSHQKSQPPLQHPGKILYLQLALSTLLEVNGRAGPPARGRTLSPLDWAGKAYHYQTSALRALAQSKVHGRMQVQAGCALLLVGLWACGFKPNPSIHPPSLIAYPGS</sequence>
<dbReference type="EMBL" id="KZ824801">
    <property type="protein sequence ID" value="RAH80737.1"/>
    <property type="molecule type" value="Genomic_DNA"/>
</dbReference>
<dbReference type="GeneID" id="37169720"/>
<organism evidence="2 3">
    <name type="scientific">Aspergillus japonicus CBS 114.51</name>
    <dbReference type="NCBI Taxonomy" id="1448312"/>
    <lineage>
        <taxon>Eukaryota</taxon>
        <taxon>Fungi</taxon>
        <taxon>Dikarya</taxon>
        <taxon>Ascomycota</taxon>
        <taxon>Pezizomycotina</taxon>
        <taxon>Eurotiomycetes</taxon>
        <taxon>Eurotiomycetidae</taxon>
        <taxon>Eurotiales</taxon>
        <taxon>Aspergillaceae</taxon>
        <taxon>Aspergillus</taxon>
        <taxon>Aspergillus subgen. Circumdati</taxon>
    </lineage>
</organism>
<name>A0A8T8WXX4_ASPJA</name>
<gene>
    <name evidence="2" type="ORF">BO86DRAFT_122876</name>
</gene>
<evidence type="ECO:0000256" key="1">
    <source>
        <dbReference type="SAM" id="MobiDB-lite"/>
    </source>
</evidence>
<dbReference type="RefSeq" id="XP_025526631.1">
    <property type="nucleotide sequence ID" value="XM_025666028.1"/>
</dbReference>
<dbReference type="Proteomes" id="UP000249497">
    <property type="component" value="Unassembled WGS sequence"/>
</dbReference>
<dbReference type="AlphaFoldDB" id="A0A8T8WXX4"/>
<feature type="region of interest" description="Disordered" evidence="1">
    <location>
        <begin position="31"/>
        <end position="57"/>
    </location>
</feature>
<feature type="compositionally biased region" description="Basic and acidic residues" evidence="1">
    <location>
        <begin position="35"/>
        <end position="46"/>
    </location>
</feature>
<proteinExistence type="predicted"/>
<accession>A0A8T8WXX4</accession>
<reference evidence="2 3" key="1">
    <citation type="submission" date="2018-02" db="EMBL/GenBank/DDBJ databases">
        <title>The genomes of Aspergillus section Nigri reveals drivers in fungal speciation.</title>
        <authorList>
            <consortium name="DOE Joint Genome Institute"/>
            <person name="Vesth T.C."/>
            <person name="Nybo J."/>
            <person name="Theobald S."/>
            <person name="Brandl J."/>
            <person name="Frisvad J.C."/>
            <person name="Nielsen K.F."/>
            <person name="Lyhne E.K."/>
            <person name="Kogle M.E."/>
            <person name="Kuo A."/>
            <person name="Riley R."/>
            <person name="Clum A."/>
            <person name="Nolan M."/>
            <person name="Lipzen A."/>
            <person name="Salamov A."/>
            <person name="Henrissat B."/>
            <person name="Wiebenga A."/>
            <person name="De vries R.P."/>
            <person name="Grigoriev I.V."/>
            <person name="Mortensen U.H."/>
            <person name="Andersen M.R."/>
            <person name="Baker S.E."/>
        </authorList>
    </citation>
    <scope>NUCLEOTIDE SEQUENCE [LARGE SCALE GENOMIC DNA]</scope>
    <source>
        <strain evidence="2 3">CBS 114.51</strain>
    </source>
</reference>